<dbReference type="AlphaFoldDB" id="A0A7U5BEI6"/>
<feature type="chain" id="PRO_5031461080" description="Nuclease" evidence="1">
    <location>
        <begin position="23"/>
        <end position="335"/>
    </location>
</feature>
<keyword evidence="3" id="KW-1185">Reference proteome</keyword>
<dbReference type="KEGG" id="sphi:TS85_01500"/>
<organism evidence="2 3">
    <name type="scientific">Sphingomonas hengshuiensis</name>
    <dbReference type="NCBI Taxonomy" id="1609977"/>
    <lineage>
        <taxon>Bacteria</taxon>
        <taxon>Pseudomonadati</taxon>
        <taxon>Pseudomonadota</taxon>
        <taxon>Alphaproteobacteria</taxon>
        <taxon>Sphingomonadales</taxon>
        <taxon>Sphingomonadaceae</taxon>
        <taxon>Sphingomonas</taxon>
    </lineage>
</organism>
<reference evidence="2 3" key="2">
    <citation type="submission" date="2015-02" db="EMBL/GenBank/DDBJ databases">
        <title>The complete genome of Sphingomonas hengshuiensis sp. WHSC-8 isolated from soil of Hengshui Lake.</title>
        <authorList>
            <person name="Wei S."/>
            <person name="Guo J."/>
            <person name="Su C."/>
            <person name="Wu R."/>
            <person name="Zhang Z."/>
            <person name="Liang K."/>
            <person name="Li H."/>
            <person name="Wang T."/>
            <person name="Liu H."/>
            <person name="Zhang C."/>
            <person name="Li Z."/>
            <person name="Wang Q."/>
            <person name="Meng J."/>
        </authorList>
    </citation>
    <scope>NUCLEOTIDE SEQUENCE [LARGE SCALE GENOMIC DNA]</scope>
    <source>
        <strain evidence="2 3">WHSC-8</strain>
    </source>
</reference>
<evidence type="ECO:0008006" key="4">
    <source>
        <dbReference type="Google" id="ProtNLM"/>
    </source>
</evidence>
<protein>
    <recommendedName>
        <fullName evidence="4">Nuclease</fullName>
    </recommendedName>
</protein>
<dbReference type="GO" id="GO:0016788">
    <property type="term" value="F:hydrolase activity, acting on ester bonds"/>
    <property type="evidence" value="ECO:0007669"/>
    <property type="project" value="InterPro"/>
</dbReference>
<dbReference type="Proteomes" id="UP000032300">
    <property type="component" value="Chromosome"/>
</dbReference>
<dbReference type="EMBL" id="CP010836">
    <property type="protein sequence ID" value="AJP70779.1"/>
    <property type="molecule type" value="Genomic_DNA"/>
</dbReference>
<dbReference type="SUPFAM" id="SSF48537">
    <property type="entry name" value="Phospholipase C/P1 nuclease"/>
    <property type="match status" value="1"/>
</dbReference>
<keyword evidence="1" id="KW-0732">Signal</keyword>
<dbReference type="InterPro" id="IPR008947">
    <property type="entry name" value="PLipase_C/P1_nuclease_dom_sf"/>
</dbReference>
<name>A0A7U5BEI6_9SPHN</name>
<gene>
    <name evidence="2" type="ORF">TS85_01500</name>
</gene>
<reference evidence="2 3" key="1">
    <citation type="journal article" date="2015" name="Int. J. Syst. Evol. Microbiol.">
        <title>Sphingomonas hengshuiensis sp. nov., isolated from lake wetland.</title>
        <authorList>
            <person name="Wei S."/>
            <person name="Wang T."/>
            <person name="Liu H."/>
            <person name="Zhang C."/>
            <person name="Guo J."/>
            <person name="Wang Q."/>
            <person name="Liang K."/>
            <person name="Zhang Z."/>
        </authorList>
    </citation>
    <scope>NUCLEOTIDE SEQUENCE [LARGE SCALE GENOMIC DNA]</scope>
    <source>
        <strain evidence="2 3">WHSC-8</strain>
    </source>
</reference>
<proteinExistence type="predicted"/>
<dbReference type="Gene3D" id="1.10.575.10">
    <property type="entry name" value="P1 Nuclease"/>
    <property type="match status" value="1"/>
</dbReference>
<accession>A0A7U5BEI6</accession>
<evidence type="ECO:0000256" key="1">
    <source>
        <dbReference type="SAM" id="SignalP"/>
    </source>
</evidence>
<sequence>MRALICATIACVALTVPQTAEAWGALGHAVIDEAAIDALPPDAPDFLRKYKQYIIDTSSVPDWWREDNGSFSKIGEETNHAWYQEQLPLIGELPRSRTKFLIELARIQQSLTEIGSPAAASLNARGVGTMPYEIASVYGHLVTGFRWYRNLKAAAKATQSAEMACAFYVAWMGHYVGDGAQPLHVSVHHDGWQGANPRGYSTDRKLHNRFEVNFVESINLSAGDIRPYVTSVDLLGGDVFEAVLAYLTASHEHVEEVYQAEKRMAFTDANDQRARTLVYTRTAAGASMMRNLIFRAWLESAMPVDRTESAYDPVFMRETGANPARQSRAVAAGKP</sequence>
<evidence type="ECO:0000313" key="3">
    <source>
        <dbReference type="Proteomes" id="UP000032300"/>
    </source>
</evidence>
<feature type="signal peptide" evidence="1">
    <location>
        <begin position="1"/>
        <end position="22"/>
    </location>
</feature>
<evidence type="ECO:0000313" key="2">
    <source>
        <dbReference type="EMBL" id="AJP70779.1"/>
    </source>
</evidence>